<protein>
    <submittedName>
        <fullName evidence="1">Predicted carbamoyl transferase, NodU family</fullName>
    </submittedName>
</protein>
<sequence length="174" mass="19304">MKILSFKPGHDGSICYIKNNKLIFCHEAEKDSGTRYSPVTTECTIEALTTLNDAPDIIALSGWSSGNNSHGSNIGAGYLGLEITEPVRRGFLQNNVFFFTSSHERSHLLCAYGMSPFLQGKPCYALLWEGHIGSFYHIDQQLNINKLADIMPDVGVRYAFSYGIADKTFPFVRG</sequence>
<keyword evidence="1" id="KW-0808">Transferase</keyword>
<evidence type="ECO:0000313" key="3">
    <source>
        <dbReference type="Proteomes" id="UP000044625"/>
    </source>
</evidence>
<keyword evidence="3" id="KW-1185">Reference proteome</keyword>
<name>A0A0T9NVV5_9GAMM</name>
<dbReference type="Proteomes" id="UP000044625">
    <property type="component" value="Unassembled WGS sequence"/>
</dbReference>
<dbReference type="EMBL" id="CQAZ01000006">
    <property type="protein sequence ID" value="CNH32480.1"/>
    <property type="molecule type" value="Genomic_DNA"/>
</dbReference>
<reference evidence="1" key="1">
    <citation type="submission" date="2015-03" db="EMBL/GenBank/DDBJ databases">
        <authorList>
            <person name="Murphy D."/>
        </authorList>
    </citation>
    <scope>NUCLEOTIDE SEQUENCE [LARGE SCALE GENOMIC DNA]</scope>
    <source>
        <strain evidence="1">A125KOH2</strain>
    </source>
</reference>
<gene>
    <name evidence="1" type="ORF">ERS008529_00948</name>
    <name evidence="2" type="ORF">ERS137968_00039</name>
</gene>
<proteinExistence type="predicted"/>
<reference evidence="2 3" key="2">
    <citation type="submission" date="2015-03" db="EMBL/GenBank/DDBJ databases">
        <authorList>
            <consortium name="Pathogen Informatics"/>
            <person name="Murphy D."/>
        </authorList>
    </citation>
    <scope>NUCLEOTIDE SEQUENCE [LARGE SCALE GENOMIC DNA]</scope>
    <source>
        <strain evidence="3">type strain: CIP110230</strain>
        <strain evidence="2">Type strain: CIP110230</strain>
    </source>
</reference>
<dbReference type="Proteomes" id="UP000045840">
    <property type="component" value="Unassembled WGS sequence"/>
</dbReference>
<evidence type="ECO:0000313" key="4">
    <source>
        <dbReference type="Proteomes" id="UP000045840"/>
    </source>
</evidence>
<dbReference type="EMBL" id="CWJL01000001">
    <property type="protein sequence ID" value="CRY62992.1"/>
    <property type="molecule type" value="Genomic_DNA"/>
</dbReference>
<accession>A0A0T9NVV5</accession>
<reference evidence="4" key="3">
    <citation type="submission" date="2015-03" db="EMBL/GenBank/DDBJ databases">
        <authorList>
            <consortium name="Pathogen Informatics"/>
        </authorList>
    </citation>
    <scope>NUCLEOTIDE SEQUENCE [LARGE SCALE GENOMIC DNA]</scope>
    <source>
        <strain evidence="4">A125KOH2</strain>
    </source>
</reference>
<organism evidence="1 4">
    <name type="scientific">Yersinia pekkanenii</name>
    <dbReference type="NCBI Taxonomy" id="1288385"/>
    <lineage>
        <taxon>Bacteria</taxon>
        <taxon>Pseudomonadati</taxon>
        <taxon>Pseudomonadota</taxon>
        <taxon>Gammaproteobacteria</taxon>
        <taxon>Enterobacterales</taxon>
        <taxon>Yersiniaceae</taxon>
        <taxon>Yersinia</taxon>
    </lineage>
</organism>
<dbReference type="AlphaFoldDB" id="A0A0T9NVV5"/>
<evidence type="ECO:0000313" key="2">
    <source>
        <dbReference type="EMBL" id="CRY62992.1"/>
    </source>
</evidence>
<dbReference type="GO" id="GO:0016740">
    <property type="term" value="F:transferase activity"/>
    <property type="evidence" value="ECO:0007669"/>
    <property type="project" value="UniProtKB-KW"/>
</dbReference>
<dbReference type="STRING" id="1288385.ERS137968_00039"/>
<evidence type="ECO:0000313" key="1">
    <source>
        <dbReference type="EMBL" id="CNH32480.1"/>
    </source>
</evidence>
<dbReference type="RefSeq" id="WP_202905459.1">
    <property type="nucleotide sequence ID" value="NZ_CAWMMU010000001.1"/>
</dbReference>